<comment type="subcellular location">
    <subcellularLocation>
        <location evidence="1">Membrane</location>
        <topology evidence="1">Multi-pass membrane protein</topology>
    </subcellularLocation>
</comment>
<evidence type="ECO:0000313" key="6">
    <source>
        <dbReference type="EMBL" id="MFC6760605.1"/>
    </source>
</evidence>
<evidence type="ECO:0000313" key="7">
    <source>
        <dbReference type="Proteomes" id="UP001596353"/>
    </source>
</evidence>
<feature type="transmembrane region" description="Helical" evidence="5">
    <location>
        <begin position="159"/>
        <end position="177"/>
    </location>
</feature>
<proteinExistence type="predicted"/>
<comment type="caution">
    <text evidence="6">The sequence shown here is derived from an EMBL/GenBank/DDBJ whole genome shotgun (WGS) entry which is preliminary data.</text>
</comment>
<keyword evidence="2 5" id="KW-0812">Transmembrane</keyword>
<sequence length="246" mass="25765">MGLKQDIYLSRRPLAGFVAIGVAWATYFAQMPVIKAHVGASDGAYGMAILLASSGAVVAMWLAPLFQRAFSRVAVTLGIAILALGMLMSGISTTLMLLVVGIALASIGSGIVDVLINARVSEIEARQGRSLMNLNHALYSFAYAGAALATGALREARIATWAVFLLLFAVLLILAYAARDRGAEAEETALPDLPGQIPHGVVLLVGLVVLTAFLAEAASEGWSALHLERTLGGTAGRGRWAPPRWG</sequence>
<evidence type="ECO:0000256" key="3">
    <source>
        <dbReference type="ARBA" id="ARBA00022989"/>
    </source>
</evidence>
<protein>
    <recommendedName>
        <fullName evidence="8">Major Facilitator Superfamily protein</fullName>
    </recommendedName>
</protein>
<dbReference type="InterPro" id="IPR051788">
    <property type="entry name" value="MFS_Transporter"/>
</dbReference>
<dbReference type="Gene3D" id="1.20.1250.20">
    <property type="entry name" value="MFS general substrate transporter like domains"/>
    <property type="match status" value="1"/>
</dbReference>
<feature type="transmembrane region" description="Helical" evidence="5">
    <location>
        <begin position="197"/>
        <end position="215"/>
    </location>
</feature>
<dbReference type="Proteomes" id="UP001596353">
    <property type="component" value="Unassembled WGS sequence"/>
</dbReference>
<evidence type="ECO:0008006" key="8">
    <source>
        <dbReference type="Google" id="ProtNLM"/>
    </source>
</evidence>
<keyword evidence="3 5" id="KW-1133">Transmembrane helix</keyword>
<dbReference type="InterPro" id="IPR036259">
    <property type="entry name" value="MFS_trans_sf"/>
</dbReference>
<dbReference type="PANTHER" id="PTHR23514">
    <property type="entry name" value="BYPASS OF STOP CODON PROTEIN 6"/>
    <property type="match status" value="1"/>
</dbReference>
<evidence type="ECO:0000256" key="1">
    <source>
        <dbReference type="ARBA" id="ARBA00004141"/>
    </source>
</evidence>
<feature type="transmembrane region" description="Helical" evidence="5">
    <location>
        <begin position="95"/>
        <end position="116"/>
    </location>
</feature>
<organism evidence="6 7">
    <name type="scientific">Sulfitobacter porphyrae</name>
    <dbReference type="NCBI Taxonomy" id="1246864"/>
    <lineage>
        <taxon>Bacteria</taxon>
        <taxon>Pseudomonadati</taxon>
        <taxon>Pseudomonadota</taxon>
        <taxon>Alphaproteobacteria</taxon>
        <taxon>Rhodobacterales</taxon>
        <taxon>Roseobacteraceae</taxon>
        <taxon>Sulfitobacter</taxon>
    </lineage>
</organism>
<dbReference type="PANTHER" id="PTHR23514:SF13">
    <property type="entry name" value="INNER MEMBRANE PROTEIN YBJJ"/>
    <property type="match status" value="1"/>
</dbReference>
<accession>A0ABW2B4H0</accession>
<keyword evidence="7" id="KW-1185">Reference proteome</keyword>
<keyword evidence="4 5" id="KW-0472">Membrane</keyword>
<gene>
    <name evidence="6" type="ORF">ACFQFQ_15665</name>
</gene>
<reference evidence="7" key="1">
    <citation type="journal article" date="2019" name="Int. J. Syst. Evol. Microbiol.">
        <title>The Global Catalogue of Microorganisms (GCM) 10K type strain sequencing project: providing services to taxonomists for standard genome sequencing and annotation.</title>
        <authorList>
            <consortium name="The Broad Institute Genomics Platform"/>
            <consortium name="The Broad Institute Genome Sequencing Center for Infectious Disease"/>
            <person name="Wu L."/>
            <person name="Ma J."/>
        </authorList>
    </citation>
    <scope>NUCLEOTIDE SEQUENCE [LARGE SCALE GENOMIC DNA]</scope>
    <source>
        <strain evidence="7">CCUG 66188</strain>
    </source>
</reference>
<dbReference type="EMBL" id="JBHSWG010000001">
    <property type="protein sequence ID" value="MFC6760605.1"/>
    <property type="molecule type" value="Genomic_DNA"/>
</dbReference>
<feature type="transmembrane region" description="Helical" evidence="5">
    <location>
        <begin position="12"/>
        <end position="31"/>
    </location>
</feature>
<dbReference type="SUPFAM" id="SSF103473">
    <property type="entry name" value="MFS general substrate transporter"/>
    <property type="match status" value="1"/>
</dbReference>
<evidence type="ECO:0000256" key="2">
    <source>
        <dbReference type="ARBA" id="ARBA00022692"/>
    </source>
</evidence>
<feature type="transmembrane region" description="Helical" evidence="5">
    <location>
        <begin position="69"/>
        <end position="89"/>
    </location>
</feature>
<feature type="transmembrane region" description="Helical" evidence="5">
    <location>
        <begin position="137"/>
        <end position="153"/>
    </location>
</feature>
<evidence type="ECO:0000256" key="4">
    <source>
        <dbReference type="ARBA" id="ARBA00023136"/>
    </source>
</evidence>
<feature type="transmembrane region" description="Helical" evidence="5">
    <location>
        <begin position="43"/>
        <end position="62"/>
    </location>
</feature>
<name>A0ABW2B4H0_9RHOB</name>
<evidence type="ECO:0000256" key="5">
    <source>
        <dbReference type="SAM" id="Phobius"/>
    </source>
</evidence>